<dbReference type="Proteomes" id="UP000027222">
    <property type="component" value="Unassembled WGS sequence"/>
</dbReference>
<dbReference type="HOGENOM" id="CLU_2812536_0_0_1"/>
<dbReference type="EMBL" id="KL142399">
    <property type="protein sequence ID" value="KDR70081.1"/>
    <property type="molecule type" value="Genomic_DNA"/>
</dbReference>
<keyword evidence="2" id="KW-1185">Reference proteome</keyword>
<name>A0A067SGQ3_GALM3</name>
<proteinExistence type="predicted"/>
<gene>
    <name evidence="1" type="ORF">GALMADRAFT_905263</name>
</gene>
<accession>A0A067SGQ3</accession>
<dbReference type="AlphaFoldDB" id="A0A067SGQ3"/>
<evidence type="ECO:0000313" key="1">
    <source>
        <dbReference type="EMBL" id="KDR70081.1"/>
    </source>
</evidence>
<evidence type="ECO:0000313" key="2">
    <source>
        <dbReference type="Proteomes" id="UP000027222"/>
    </source>
</evidence>
<protein>
    <submittedName>
        <fullName evidence="1">Uncharacterized protein</fullName>
    </submittedName>
</protein>
<reference evidence="2" key="1">
    <citation type="journal article" date="2014" name="Proc. Natl. Acad. Sci. U.S.A.">
        <title>Extensive sampling of basidiomycete genomes demonstrates inadequacy of the white-rot/brown-rot paradigm for wood decay fungi.</title>
        <authorList>
            <person name="Riley R."/>
            <person name="Salamov A.A."/>
            <person name="Brown D.W."/>
            <person name="Nagy L.G."/>
            <person name="Floudas D."/>
            <person name="Held B.W."/>
            <person name="Levasseur A."/>
            <person name="Lombard V."/>
            <person name="Morin E."/>
            <person name="Otillar R."/>
            <person name="Lindquist E.A."/>
            <person name="Sun H."/>
            <person name="LaButti K.M."/>
            <person name="Schmutz J."/>
            <person name="Jabbour D."/>
            <person name="Luo H."/>
            <person name="Baker S.E."/>
            <person name="Pisabarro A.G."/>
            <person name="Walton J.D."/>
            <person name="Blanchette R.A."/>
            <person name="Henrissat B."/>
            <person name="Martin F."/>
            <person name="Cullen D."/>
            <person name="Hibbett D.S."/>
            <person name="Grigoriev I.V."/>
        </authorList>
    </citation>
    <scope>NUCLEOTIDE SEQUENCE [LARGE SCALE GENOMIC DNA]</scope>
    <source>
        <strain evidence="2">CBS 339.88</strain>
    </source>
</reference>
<sequence length="67" mass="7300">MDATPHAVNSARQVLTFTEVMKNIGALQVPLCSMTSLLTRDRPARKISPITLVRVPDRSPILASVLT</sequence>
<organism evidence="1 2">
    <name type="scientific">Galerina marginata (strain CBS 339.88)</name>
    <dbReference type="NCBI Taxonomy" id="685588"/>
    <lineage>
        <taxon>Eukaryota</taxon>
        <taxon>Fungi</taxon>
        <taxon>Dikarya</taxon>
        <taxon>Basidiomycota</taxon>
        <taxon>Agaricomycotina</taxon>
        <taxon>Agaricomycetes</taxon>
        <taxon>Agaricomycetidae</taxon>
        <taxon>Agaricales</taxon>
        <taxon>Agaricineae</taxon>
        <taxon>Strophariaceae</taxon>
        <taxon>Galerina</taxon>
    </lineage>
</organism>